<reference evidence="4" key="1">
    <citation type="journal article" date="2021" name="PeerJ">
        <title>Extensive microbial diversity within the chicken gut microbiome revealed by metagenomics and culture.</title>
        <authorList>
            <person name="Gilroy R."/>
            <person name="Ravi A."/>
            <person name="Getino M."/>
            <person name="Pursley I."/>
            <person name="Horton D.L."/>
            <person name="Alikhan N.F."/>
            <person name="Baker D."/>
            <person name="Gharbi K."/>
            <person name="Hall N."/>
            <person name="Watson M."/>
            <person name="Adriaenssens E.M."/>
            <person name="Foster-Nyarko E."/>
            <person name="Jarju S."/>
            <person name="Secka A."/>
            <person name="Antonio M."/>
            <person name="Oren A."/>
            <person name="Chaudhuri R.R."/>
            <person name="La Ragione R."/>
            <person name="Hildebrand F."/>
            <person name="Pallen M.J."/>
        </authorList>
    </citation>
    <scope>NUCLEOTIDE SEQUENCE</scope>
    <source>
        <strain evidence="4">ChiGjej5B5-7349</strain>
    </source>
</reference>
<dbReference type="Gene3D" id="3.40.50.620">
    <property type="entry name" value="HUPs"/>
    <property type="match status" value="1"/>
</dbReference>
<evidence type="ECO:0000313" key="4">
    <source>
        <dbReference type="EMBL" id="HJG79842.1"/>
    </source>
</evidence>
<dbReference type="CDD" id="cd00293">
    <property type="entry name" value="USP-like"/>
    <property type="match status" value="1"/>
</dbReference>
<reference evidence="4" key="2">
    <citation type="submission" date="2021-09" db="EMBL/GenBank/DDBJ databases">
        <authorList>
            <person name="Gilroy R."/>
        </authorList>
    </citation>
    <scope>NUCLEOTIDE SEQUENCE</scope>
    <source>
        <strain evidence="4">ChiGjej5B5-7349</strain>
    </source>
</reference>
<dbReference type="PANTHER" id="PTHR46268">
    <property type="entry name" value="STRESS RESPONSE PROTEIN NHAX"/>
    <property type="match status" value="1"/>
</dbReference>
<dbReference type="PRINTS" id="PR01438">
    <property type="entry name" value="UNVRSLSTRESS"/>
</dbReference>
<proteinExistence type="inferred from homology"/>
<dbReference type="InterPro" id="IPR006015">
    <property type="entry name" value="Universal_stress_UspA"/>
</dbReference>
<comment type="caution">
    <text evidence="4">The sequence shown here is derived from an EMBL/GenBank/DDBJ whole genome shotgun (WGS) entry which is preliminary data.</text>
</comment>
<dbReference type="InterPro" id="IPR014729">
    <property type="entry name" value="Rossmann-like_a/b/a_fold"/>
</dbReference>
<dbReference type="SUPFAM" id="SSF52402">
    <property type="entry name" value="Adenine nucleotide alpha hydrolases-like"/>
    <property type="match status" value="1"/>
</dbReference>
<dbReference type="InterPro" id="IPR006016">
    <property type="entry name" value="UspA"/>
</dbReference>
<evidence type="ECO:0000256" key="2">
    <source>
        <dbReference type="SAM" id="MobiDB-lite"/>
    </source>
</evidence>
<feature type="region of interest" description="Disordered" evidence="2">
    <location>
        <begin position="1"/>
        <end position="49"/>
    </location>
</feature>
<feature type="non-terminal residue" evidence="4">
    <location>
        <position position="1"/>
    </location>
</feature>
<organism evidence="4 5">
    <name type="scientific">Brevibacterium senegalense</name>
    <dbReference type="NCBI Taxonomy" id="1033736"/>
    <lineage>
        <taxon>Bacteria</taxon>
        <taxon>Bacillati</taxon>
        <taxon>Actinomycetota</taxon>
        <taxon>Actinomycetes</taxon>
        <taxon>Micrococcales</taxon>
        <taxon>Brevibacteriaceae</taxon>
        <taxon>Brevibacterium</taxon>
    </lineage>
</organism>
<accession>A0A921SNF2</accession>
<name>A0A921SNF2_9MICO</name>
<feature type="domain" description="UspA" evidence="3">
    <location>
        <begin position="59"/>
        <end position="196"/>
    </location>
</feature>
<comment type="similarity">
    <text evidence="1">Belongs to the universal stress protein A family.</text>
</comment>
<dbReference type="EMBL" id="DYUK01000112">
    <property type="protein sequence ID" value="HJG79842.1"/>
    <property type="molecule type" value="Genomic_DNA"/>
</dbReference>
<evidence type="ECO:0000256" key="1">
    <source>
        <dbReference type="ARBA" id="ARBA00008791"/>
    </source>
</evidence>
<dbReference type="PANTHER" id="PTHR46268:SF6">
    <property type="entry name" value="UNIVERSAL STRESS PROTEIN UP12"/>
    <property type="match status" value="1"/>
</dbReference>
<sequence length="202" mass="21623">IPEKWETPDPTKLLAPRQEQPGGEDAEAEPTQLLTESTPPKPRGPGFQNVDEEMNFRQEVVVGVDLSDDAERVALVAAHIAELFGRPLTLVAAASLNADAWYPNPVEYNAQIPTVRQRYTDHLAHVAQRVSAEHPELGVHWQFFDGSPAGVLSEASRTASVVALGTRGHGGFAGLLLGSVSQAVLNRSVSPVLVVPTLKNAG</sequence>
<protein>
    <submittedName>
        <fullName evidence="4">Universal stress protein</fullName>
    </submittedName>
</protein>
<gene>
    <name evidence="4" type="ORF">K8V08_05460</name>
</gene>
<dbReference type="AlphaFoldDB" id="A0A921SNF2"/>
<dbReference type="Proteomes" id="UP000784435">
    <property type="component" value="Unassembled WGS sequence"/>
</dbReference>
<evidence type="ECO:0000313" key="5">
    <source>
        <dbReference type="Proteomes" id="UP000784435"/>
    </source>
</evidence>
<evidence type="ECO:0000259" key="3">
    <source>
        <dbReference type="Pfam" id="PF00582"/>
    </source>
</evidence>
<dbReference type="Pfam" id="PF00582">
    <property type="entry name" value="Usp"/>
    <property type="match status" value="1"/>
</dbReference>